<dbReference type="InterPro" id="IPR042376">
    <property type="entry name" value="MED26"/>
</dbReference>
<dbReference type="InterPro" id="IPR035441">
    <property type="entry name" value="TFIIS/LEDGF_dom_sf"/>
</dbReference>
<feature type="region of interest" description="Disordered" evidence="11">
    <location>
        <begin position="157"/>
        <end position="182"/>
    </location>
</feature>
<dbReference type="InterPro" id="IPR031416">
    <property type="entry name" value="Med26_C"/>
</dbReference>
<evidence type="ECO:0000256" key="7">
    <source>
        <dbReference type="ARBA" id="ARBA00023242"/>
    </source>
</evidence>
<comment type="subcellular location">
    <subcellularLocation>
        <location evidence="1 10">Nucleus</location>
    </subcellularLocation>
</comment>
<keyword evidence="6" id="KW-0804">Transcription</keyword>
<evidence type="ECO:0000256" key="10">
    <source>
        <dbReference type="PROSITE-ProRule" id="PRU00649"/>
    </source>
</evidence>
<dbReference type="GO" id="GO:0003712">
    <property type="term" value="F:transcription coregulator activity"/>
    <property type="evidence" value="ECO:0007669"/>
    <property type="project" value="TreeGrafter"/>
</dbReference>
<reference evidence="13" key="2">
    <citation type="submission" date="2025-09" db="UniProtKB">
        <authorList>
            <consortium name="Ensembl"/>
        </authorList>
    </citation>
    <scope>IDENTIFICATION</scope>
</reference>
<keyword evidence="14" id="KW-1185">Reference proteome</keyword>
<feature type="compositionally biased region" description="Basic and acidic residues" evidence="11">
    <location>
        <begin position="295"/>
        <end position="308"/>
    </location>
</feature>
<dbReference type="GO" id="GO:0070847">
    <property type="term" value="C:core mediator complex"/>
    <property type="evidence" value="ECO:0007669"/>
    <property type="project" value="TreeGrafter"/>
</dbReference>
<name>A0A3Q2QVR6_FUNHE</name>
<dbReference type="GeneTree" id="ENSGT00390000000259"/>
<evidence type="ECO:0000256" key="4">
    <source>
        <dbReference type="ARBA" id="ARBA00023015"/>
    </source>
</evidence>
<evidence type="ECO:0000256" key="11">
    <source>
        <dbReference type="SAM" id="MobiDB-lite"/>
    </source>
</evidence>
<keyword evidence="4" id="KW-0805">Transcription regulation</keyword>
<evidence type="ECO:0000256" key="9">
    <source>
        <dbReference type="ARBA" id="ARBA00031968"/>
    </source>
</evidence>
<dbReference type="GO" id="GO:0006357">
    <property type="term" value="P:regulation of transcription by RNA polymerase II"/>
    <property type="evidence" value="ECO:0007669"/>
    <property type="project" value="InterPro"/>
</dbReference>
<dbReference type="SMART" id="SM00509">
    <property type="entry name" value="TFS2N"/>
    <property type="match status" value="1"/>
</dbReference>
<dbReference type="Proteomes" id="UP000265000">
    <property type="component" value="Unplaced"/>
</dbReference>
<dbReference type="FunFam" id="1.20.930.10:FF:000008">
    <property type="entry name" value="mediator of RNA polymerase II transcription subunit 26"/>
    <property type="match status" value="1"/>
</dbReference>
<evidence type="ECO:0000256" key="8">
    <source>
        <dbReference type="ARBA" id="ARBA00030125"/>
    </source>
</evidence>
<feature type="region of interest" description="Disordered" evidence="11">
    <location>
        <begin position="219"/>
        <end position="417"/>
    </location>
</feature>
<dbReference type="Pfam" id="PF15694">
    <property type="entry name" value="Med26_M"/>
    <property type="match status" value="1"/>
</dbReference>
<organism evidence="13 14">
    <name type="scientific">Fundulus heteroclitus</name>
    <name type="common">Killifish</name>
    <name type="synonym">Mummichog</name>
    <dbReference type="NCBI Taxonomy" id="8078"/>
    <lineage>
        <taxon>Eukaryota</taxon>
        <taxon>Metazoa</taxon>
        <taxon>Chordata</taxon>
        <taxon>Craniata</taxon>
        <taxon>Vertebrata</taxon>
        <taxon>Euteleostomi</taxon>
        <taxon>Actinopterygii</taxon>
        <taxon>Neopterygii</taxon>
        <taxon>Teleostei</taxon>
        <taxon>Neoteleostei</taxon>
        <taxon>Acanthomorphata</taxon>
        <taxon>Ovalentaria</taxon>
        <taxon>Atherinomorphae</taxon>
        <taxon>Cyprinodontiformes</taxon>
        <taxon>Fundulidae</taxon>
        <taxon>Fundulus</taxon>
    </lineage>
</organism>
<dbReference type="OrthoDB" id="550309at2759"/>
<evidence type="ECO:0000313" key="13">
    <source>
        <dbReference type="Ensembl" id="ENSFHEP00000031242.1"/>
    </source>
</evidence>
<dbReference type="SUPFAM" id="SSF47676">
    <property type="entry name" value="Conserved domain common to transcription factors TFIIS, elongin A, CRSP70"/>
    <property type="match status" value="1"/>
</dbReference>
<feature type="domain" description="TFIIS N-terminal" evidence="12">
    <location>
        <begin position="10"/>
        <end position="87"/>
    </location>
</feature>
<dbReference type="Gene3D" id="1.20.930.10">
    <property type="entry name" value="Conserved domain common to transcription factors TFIIS, elongin A, CRSP70"/>
    <property type="match status" value="1"/>
</dbReference>
<dbReference type="GeneID" id="105938314"/>
<comment type="similarity">
    <text evidence="2">Belongs to the Mediator complex subunit 26 family.</text>
</comment>
<evidence type="ECO:0000256" key="6">
    <source>
        <dbReference type="ARBA" id="ARBA00023163"/>
    </source>
</evidence>
<feature type="compositionally biased region" description="Basic and acidic residues" evidence="11">
    <location>
        <begin position="350"/>
        <end position="367"/>
    </location>
</feature>
<dbReference type="GO" id="GO:0016592">
    <property type="term" value="C:mediator complex"/>
    <property type="evidence" value="ECO:0007669"/>
    <property type="project" value="InterPro"/>
</dbReference>
<dbReference type="AlphaFoldDB" id="A0A3Q2QVR6"/>
<feature type="compositionally biased region" description="Pro residues" evidence="11">
    <location>
        <begin position="403"/>
        <end position="413"/>
    </location>
</feature>
<dbReference type="GO" id="GO:0005654">
    <property type="term" value="C:nucleoplasm"/>
    <property type="evidence" value="ECO:0007669"/>
    <property type="project" value="UniProtKB-ARBA"/>
</dbReference>
<evidence type="ECO:0000256" key="3">
    <source>
        <dbReference type="ARBA" id="ARBA00019686"/>
    </source>
</evidence>
<dbReference type="GO" id="GO:0010628">
    <property type="term" value="P:positive regulation of gene expression"/>
    <property type="evidence" value="ECO:0007669"/>
    <property type="project" value="TreeGrafter"/>
</dbReference>
<dbReference type="STRING" id="8078.ENSFHEP00000031242"/>
<reference evidence="13" key="1">
    <citation type="submission" date="2025-08" db="UniProtKB">
        <authorList>
            <consortium name="Ensembl"/>
        </authorList>
    </citation>
    <scope>IDENTIFICATION</scope>
</reference>
<keyword evidence="7 10" id="KW-0539">Nucleus</keyword>
<accession>A0A3Q2QVR6</accession>
<dbReference type="InterPro" id="IPR003617">
    <property type="entry name" value="TFIIS/CRSP70_N_sub"/>
</dbReference>
<dbReference type="InterPro" id="IPR017923">
    <property type="entry name" value="TFIIS_N"/>
</dbReference>
<feature type="compositionally biased region" description="Low complexity" evidence="11">
    <location>
        <begin position="393"/>
        <end position="402"/>
    </location>
</feature>
<dbReference type="Ensembl" id="ENSFHET00000033178.1">
    <property type="protein sequence ID" value="ENSFHEP00000031242.1"/>
    <property type="gene ID" value="ENSFHEG00000016979.1"/>
</dbReference>
<dbReference type="PANTHER" id="PTHR15201:SF1">
    <property type="entry name" value="MEDIATOR OF RNA POLYMERASE II TRANSCRIPTION SUBUNIT 26"/>
    <property type="match status" value="1"/>
</dbReference>
<evidence type="ECO:0000313" key="14">
    <source>
        <dbReference type="Proteomes" id="UP000265000"/>
    </source>
</evidence>
<evidence type="ECO:0000256" key="1">
    <source>
        <dbReference type="ARBA" id="ARBA00004123"/>
    </source>
</evidence>
<dbReference type="PANTHER" id="PTHR15201">
    <property type="entry name" value="CRSP70"/>
    <property type="match status" value="1"/>
</dbReference>
<evidence type="ECO:0000256" key="5">
    <source>
        <dbReference type="ARBA" id="ARBA00023159"/>
    </source>
</evidence>
<evidence type="ECO:0000259" key="12">
    <source>
        <dbReference type="PROSITE" id="PS51319"/>
    </source>
</evidence>
<proteinExistence type="inferred from homology"/>
<dbReference type="Pfam" id="PF08711">
    <property type="entry name" value="Med26"/>
    <property type="match status" value="1"/>
</dbReference>
<dbReference type="InterPro" id="IPR031417">
    <property type="entry name" value="Med26_Mid"/>
</dbReference>
<feature type="region of interest" description="Disordered" evidence="11">
    <location>
        <begin position="102"/>
        <end position="139"/>
    </location>
</feature>
<keyword evidence="5" id="KW-0010">Activator</keyword>
<evidence type="ECO:0000256" key="2">
    <source>
        <dbReference type="ARBA" id="ARBA00009681"/>
    </source>
</evidence>
<dbReference type="PROSITE" id="PS51319">
    <property type="entry name" value="TFIIS_N"/>
    <property type="match status" value="1"/>
</dbReference>
<protein>
    <recommendedName>
        <fullName evidence="3">Mediator of RNA polymerase II transcription subunit 26</fullName>
    </recommendedName>
    <alternativeName>
        <fullName evidence="8">Cofactor required for Sp1 transcriptional activation subunit 7</fullName>
    </alternativeName>
    <alternativeName>
        <fullName evidence="9">Mediator complex subunit 26</fullName>
    </alternativeName>
</protein>
<dbReference type="CDD" id="cd00183">
    <property type="entry name" value="TFIIS_I"/>
    <property type="match status" value="1"/>
</dbReference>
<sequence length="538" mass="58607">MTAATATPRVMRDRLLQAIDGQSNIRNMMVVVEVISSLEKYPVTTEVLEETRLGKLINDIRKKTKNEDLAKRAKKLLRNWQRLIDPAEGGLLAKGLAGASWSSKGSAPPCSSPPAAPAALSKTGPELKARSDFNNCSPKLEQIGNRKRRCDLKEGYLLPTKKPKPTRHDAMQHSNQLPSTGLGGRFKVPANIHTQQPLDRGTSNPLDSNVTNKVPVHAVRARPSASVHSKPPSTVERVRWDKPASGGQHQPRGPRFPLQLPENPKQEAVVKKAVSKTQSGAGPGAEVSGPALSVRTDRSGSAHLEPRSRTSSNSRCESVSLVDEDAANDAGRKKRQKHGAKDYVLNLDGPIREDSGSPARLKERRITFDPSTGQIKRACPKETPGKQEVSGLQSSEPSKQSQPAPPPPPPLPPSAFQQTDWKELSRSEIIQSYLSQQSNILSSSGLHTPGAHVYPTDHASSSVTETRILASKRPAKELPGVGREISSADLKRLQGQRWSGVNGCYDTQGNWYDWTECISLDPHGDDSRLNILPYICLD</sequence>
<dbReference type="Pfam" id="PF15693">
    <property type="entry name" value="Med26_C"/>
    <property type="match status" value="1"/>
</dbReference>